<gene>
    <name evidence="9" type="ORF">G8O30_07460</name>
</gene>
<evidence type="ECO:0000256" key="2">
    <source>
        <dbReference type="ARBA" id="ARBA00022840"/>
    </source>
</evidence>
<dbReference type="AlphaFoldDB" id="A0A7S8CEA1"/>
<dbReference type="Gene3D" id="3.40.50.720">
    <property type="entry name" value="NAD(P)-binding Rossmann-like Domain"/>
    <property type="match status" value="1"/>
</dbReference>
<dbReference type="NCBIfam" id="TIGR00229">
    <property type="entry name" value="sensory_box"/>
    <property type="match status" value="2"/>
</dbReference>
<feature type="domain" description="PAC" evidence="8">
    <location>
        <begin position="180"/>
        <end position="230"/>
    </location>
</feature>
<evidence type="ECO:0000256" key="4">
    <source>
        <dbReference type="ARBA" id="ARBA00023125"/>
    </source>
</evidence>
<dbReference type="GO" id="GO:0006355">
    <property type="term" value="P:regulation of DNA-templated transcription"/>
    <property type="evidence" value="ECO:0007669"/>
    <property type="project" value="InterPro"/>
</dbReference>
<dbReference type="SMART" id="SM00091">
    <property type="entry name" value="PAS"/>
    <property type="match status" value="2"/>
</dbReference>
<dbReference type="InterPro" id="IPR000014">
    <property type="entry name" value="PAS"/>
</dbReference>
<dbReference type="PROSITE" id="PS50112">
    <property type="entry name" value="PAS"/>
    <property type="match status" value="2"/>
</dbReference>
<dbReference type="SUPFAM" id="SSF46689">
    <property type="entry name" value="Homeodomain-like"/>
    <property type="match status" value="1"/>
</dbReference>
<dbReference type="SUPFAM" id="SSF51735">
    <property type="entry name" value="NAD(P)-binding Rossmann-fold domains"/>
    <property type="match status" value="1"/>
</dbReference>
<dbReference type="InterPro" id="IPR025944">
    <property type="entry name" value="Sigma_54_int_dom_CS"/>
</dbReference>
<evidence type="ECO:0000256" key="3">
    <source>
        <dbReference type="ARBA" id="ARBA00023015"/>
    </source>
</evidence>
<dbReference type="InterPro" id="IPR003593">
    <property type="entry name" value="AAA+_ATPase"/>
</dbReference>
<dbReference type="InterPro" id="IPR035965">
    <property type="entry name" value="PAS-like_dom_sf"/>
</dbReference>
<dbReference type="FunFam" id="3.40.50.300:FF:000006">
    <property type="entry name" value="DNA-binding transcriptional regulator NtrC"/>
    <property type="match status" value="1"/>
</dbReference>
<dbReference type="InterPro" id="IPR027417">
    <property type="entry name" value="P-loop_NTPase"/>
</dbReference>
<evidence type="ECO:0000259" key="7">
    <source>
        <dbReference type="PROSITE" id="PS50112"/>
    </source>
</evidence>
<dbReference type="PROSITE" id="PS50045">
    <property type="entry name" value="SIGMA54_INTERACT_4"/>
    <property type="match status" value="1"/>
</dbReference>
<sequence length="687" mass="77419">MHNVLVIGAGKGGVAVINMLSQLDMYHIVGVVDQNEQAPGIHLAKQLSIPTSKKWKDIYTKDVQIIFDVTGNLEFKKELENSAHSNTQLISGTIAHLVSRLLKEKEQLIEELENTSYKQELIFNATNDGMIVVDPDGVITFINESAERMTGLSRHVHIGMLVSNAISTSQLMRILETKRTEVNQRLVLPNGRHIITTRIPIISEDDQMLGAFAVFKDVTEIVHLAEELTDLKDVHSMLEAIIHSSDEAISVVDEHGTGLMVNPAYSRITGLSKEEIIGKGAQADIYEGESVHLQVLNTRKPVRGVRMKVGPNRKEVIVNVAPIIVNGKLKGSVGVIHDVSEIKALTEELSRARKMIRSLEETYTFEDIIAVSEEMSLVVEQARVAAKTPAAVLLRGDSGTGKELLAHAIHYESDRKYNKFVRVHCGSFSKNMAEQELFGFEGEEDAGFRKFVKRGFFEEAHGGTIFLDEIADLPLTAQTKLLRVLQDKELWRIGGKEPIPIQVRVIAASAKNLEKEMARGTFREDLYYRLNRMPIQLPPLKRRKEDIPTLSQTFIDRINTDFGRSVKGIDEEAMKRLMEYDWPGNIRELENVLSRALIFMDFHKHWMTADDLPSLTSWRNNSISFTDQEESSMGLVEKLEHVEKTIIQEAIQACGGNKTAAAKRLQISVRNLYYKLEKYEIEEMEVE</sequence>
<keyword evidence="3" id="KW-0805">Transcription regulation</keyword>
<dbReference type="PRINTS" id="PR01590">
    <property type="entry name" value="HTHFIS"/>
</dbReference>
<dbReference type="InterPro" id="IPR002197">
    <property type="entry name" value="HTH_Fis"/>
</dbReference>
<dbReference type="Pfam" id="PF25601">
    <property type="entry name" value="AAA_lid_14"/>
    <property type="match status" value="1"/>
</dbReference>
<dbReference type="PANTHER" id="PTHR32071:SF121">
    <property type="entry name" value="SIGMA L-DEPENDENT TRANSCRIPTIONAL REGULATOR YQIR-RELATED"/>
    <property type="match status" value="1"/>
</dbReference>
<dbReference type="InterPro" id="IPR025943">
    <property type="entry name" value="Sigma_54_int_dom_ATP-bd_2"/>
</dbReference>
<accession>A0A7S8CEA1</accession>
<dbReference type="PROSITE" id="PS00688">
    <property type="entry name" value="SIGMA54_INTERACT_3"/>
    <property type="match status" value="1"/>
</dbReference>
<keyword evidence="2" id="KW-0067">ATP-binding</keyword>
<dbReference type="GO" id="GO:0005524">
    <property type="term" value="F:ATP binding"/>
    <property type="evidence" value="ECO:0007669"/>
    <property type="project" value="UniProtKB-KW"/>
</dbReference>
<organism evidence="9 10">
    <name type="scientific">Mangrovibacillus cuniculi</name>
    <dbReference type="NCBI Taxonomy" id="2593652"/>
    <lineage>
        <taxon>Bacteria</taxon>
        <taxon>Bacillati</taxon>
        <taxon>Bacillota</taxon>
        <taxon>Bacilli</taxon>
        <taxon>Bacillales</taxon>
        <taxon>Bacillaceae</taxon>
        <taxon>Mangrovibacillus</taxon>
    </lineage>
</organism>
<dbReference type="InterPro" id="IPR013767">
    <property type="entry name" value="PAS_fold"/>
</dbReference>
<dbReference type="PROSITE" id="PS50113">
    <property type="entry name" value="PAC"/>
    <property type="match status" value="1"/>
</dbReference>
<feature type="domain" description="PAS" evidence="7">
    <location>
        <begin position="115"/>
        <end position="159"/>
    </location>
</feature>
<keyword evidence="1" id="KW-0547">Nucleotide-binding</keyword>
<evidence type="ECO:0000256" key="5">
    <source>
        <dbReference type="ARBA" id="ARBA00023163"/>
    </source>
</evidence>
<dbReference type="PROSITE" id="PS00675">
    <property type="entry name" value="SIGMA54_INTERACT_1"/>
    <property type="match status" value="1"/>
</dbReference>
<keyword evidence="4" id="KW-0238">DNA-binding</keyword>
<dbReference type="InterPro" id="IPR058031">
    <property type="entry name" value="AAA_lid_NorR"/>
</dbReference>
<dbReference type="Pfam" id="PF00989">
    <property type="entry name" value="PAS"/>
    <property type="match status" value="2"/>
</dbReference>
<dbReference type="InterPro" id="IPR009057">
    <property type="entry name" value="Homeodomain-like_sf"/>
</dbReference>
<dbReference type="InterPro" id="IPR002078">
    <property type="entry name" value="Sigma_54_int"/>
</dbReference>
<dbReference type="Pfam" id="PF00158">
    <property type="entry name" value="Sigma54_activat"/>
    <property type="match status" value="1"/>
</dbReference>
<dbReference type="PROSITE" id="PS00676">
    <property type="entry name" value="SIGMA54_INTERACT_2"/>
    <property type="match status" value="1"/>
</dbReference>
<protein>
    <submittedName>
        <fullName evidence="9">Sigma-54-dependent transcriptional regulator</fullName>
    </submittedName>
</protein>
<dbReference type="SUPFAM" id="SSF52540">
    <property type="entry name" value="P-loop containing nucleoside triphosphate hydrolases"/>
    <property type="match status" value="1"/>
</dbReference>
<dbReference type="KEGG" id="mcui:G8O30_07460"/>
<dbReference type="EMBL" id="CP049742">
    <property type="protein sequence ID" value="QPC48399.1"/>
    <property type="molecule type" value="Genomic_DNA"/>
</dbReference>
<name>A0A7S8CEA1_9BACI</name>
<dbReference type="GO" id="GO:0043565">
    <property type="term" value="F:sequence-specific DNA binding"/>
    <property type="evidence" value="ECO:0007669"/>
    <property type="project" value="InterPro"/>
</dbReference>
<dbReference type="CDD" id="cd00130">
    <property type="entry name" value="PAS"/>
    <property type="match status" value="2"/>
</dbReference>
<evidence type="ECO:0000313" key="9">
    <source>
        <dbReference type="EMBL" id="QPC48399.1"/>
    </source>
</evidence>
<evidence type="ECO:0000259" key="8">
    <source>
        <dbReference type="PROSITE" id="PS50113"/>
    </source>
</evidence>
<dbReference type="Gene3D" id="1.10.8.60">
    <property type="match status" value="1"/>
</dbReference>
<dbReference type="Gene3D" id="3.40.50.300">
    <property type="entry name" value="P-loop containing nucleotide triphosphate hydrolases"/>
    <property type="match status" value="1"/>
</dbReference>
<reference evidence="9 10" key="1">
    <citation type="submission" date="2019-07" db="EMBL/GenBank/DDBJ databases">
        <title>Genome sequence of 2 isolates from Red Sea Mangroves.</title>
        <authorList>
            <person name="Sefrji F."/>
            <person name="Michoud G."/>
            <person name="Merlino G."/>
            <person name="Daffonchio D."/>
        </authorList>
    </citation>
    <scope>NUCLEOTIDE SEQUENCE [LARGE SCALE GENOMIC DNA]</scope>
    <source>
        <strain evidence="9 10">R1DC41</strain>
    </source>
</reference>
<keyword evidence="5" id="KW-0804">Transcription</keyword>
<dbReference type="PANTHER" id="PTHR32071">
    <property type="entry name" value="TRANSCRIPTIONAL REGULATORY PROTEIN"/>
    <property type="match status" value="1"/>
</dbReference>
<evidence type="ECO:0000256" key="1">
    <source>
        <dbReference type="ARBA" id="ARBA00022741"/>
    </source>
</evidence>
<dbReference type="InterPro" id="IPR000700">
    <property type="entry name" value="PAS-assoc_C"/>
</dbReference>
<dbReference type="SUPFAM" id="SSF55785">
    <property type="entry name" value="PYP-like sensor domain (PAS domain)"/>
    <property type="match status" value="2"/>
</dbReference>
<dbReference type="Gene3D" id="1.10.10.60">
    <property type="entry name" value="Homeodomain-like"/>
    <property type="match status" value="1"/>
</dbReference>
<evidence type="ECO:0000313" key="10">
    <source>
        <dbReference type="Proteomes" id="UP000593626"/>
    </source>
</evidence>
<feature type="domain" description="PAS" evidence="7">
    <location>
        <begin position="234"/>
        <end position="290"/>
    </location>
</feature>
<keyword evidence="10" id="KW-1185">Reference proteome</keyword>
<dbReference type="Proteomes" id="UP000593626">
    <property type="component" value="Chromosome"/>
</dbReference>
<feature type="domain" description="Sigma-54 factor interaction" evidence="6">
    <location>
        <begin position="368"/>
        <end position="598"/>
    </location>
</feature>
<dbReference type="InterPro" id="IPR036291">
    <property type="entry name" value="NAD(P)-bd_dom_sf"/>
</dbReference>
<dbReference type="Pfam" id="PF02954">
    <property type="entry name" value="HTH_8"/>
    <property type="match status" value="1"/>
</dbReference>
<evidence type="ECO:0000259" key="6">
    <source>
        <dbReference type="PROSITE" id="PS50045"/>
    </source>
</evidence>
<dbReference type="Gene3D" id="3.30.450.20">
    <property type="entry name" value="PAS domain"/>
    <property type="match status" value="2"/>
</dbReference>
<dbReference type="InterPro" id="IPR025662">
    <property type="entry name" value="Sigma_54_int_dom_ATP-bd_1"/>
</dbReference>
<dbReference type="SMART" id="SM00382">
    <property type="entry name" value="AAA"/>
    <property type="match status" value="1"/>
</dbReference>
<proteinExistence type="predicted"/>
<dbReference type="CDD" id="cd00009">
    <property type="entry name" value="AAA"/>
    <property type="match status" value="1"/>
</dbReference>